<dbReference type="STRING" id="463025.BAU08_09255"/>
<feature type="region of interest" description="Disordered" evidence="1">
    <location>
        <begin position="1"/>
        <end position="38"/>
    </location>
</feature>
<feature type="compositionally biased region" description="Polar residues" evidence="1">
    <location>
        <begin position="1"/>
        <end position="11"/>
    </location>
</feature>
<dbReference type="Proteomes" id="UP000092213">
    <property type="component" value="Chromosome"/>
</dbReference>
<accession>A0A193FVW7</accession>
<evidence type="ECO:0000259" key="2">
    <source>
        <dbReference type="Pfam" id="PF21686"/>
    </source>
</evidence>
<sequence length="324" mass="35579">MAQTASGTASGRSHPAKRAAQAQPAKKRASRTGQDGADTRVHGIAITHPDRQLFIEPAVTKLGLARYYESVADLIMPHLADRRVALLRCPDGAVGECFFQKHMGEHLPAGVEPDGDMLVIRDIVGVIGLVQRGVIEFHTWGAKAPGSDKPDRLTFDLDPDPRTPWPEMAQATRVLRDLLVEIGLRPFLKTTGGKGLHVVVPVRATLGWDDVRRFCKGIAQQLEDMHPDVFIANMSKAKRRNHIFVDYLRNSDGATAIAAFSARARPGAPVSVPVPWELLDDAEDPRGVAFNVNNALARARAWRDDPWAEYESARKGLTAAMRNR</sequence>
<dbReference type="PANTHER" id="PTHR42705:SF2">
    <property type="entry name" value="BIFUNCTIONAL NON-HOMOLOGOUS END JOINING PROTEIN LIGD"/>
    <property type="match status" value="1"/>
</dbReference>
<dbReference type="InterPro" id="IPR014145">
    <property type="entry name" value="LigD_pol_dom"/>
</dbReference>
<dbReference type="Pfam" id="PF21686">
    <property type="entry name" value="LigD_Prim-Pol"/>
    <property type="match status" value="1"/>
</dbReference>
<evidence type="ECO:0000256" key="1">
    <source>
        <dbReference type="SAM" id="MobiDB-lite"/>
    </source>
</evidence>
<dbReference type="NCBIfam" id="TIGR02778">
    <property type="entry name" value="ligD_pol"/>
    <property type="match status" value="1"/>
</dbReference>
<evidence type="ECO:0000313" key="4">
    <source>
        <dbReference type="Proteomes" id="UP000092213"/>
    </source>
</evidence>
<gene>
    <name evidence="3" type="ORF">BAU08_09255</name>
</gene>
<proteinExistence type="predicted"/>
<dbReference type="InterPro" id="IPR052171">
    <property type="entry name" value="NHEJ_LigD"/>
</dbReference>
<organism evidence="3 4">
    <name type="scientific">Bordetella bronchialis</name>
    <dbReference type="NCBI Taxonomy" id="463025"/>
    <lineage>
        <taxon>Bacteria</taxon>
        <taxon>Pseudomonadati</taxon>
        <taxon>Pseudomonadota</taxon>
        <taxon>Betaproteobacteria</taxon>
        <taxon>Burkholderiales</taxon>
        <taxon>Alcaligenaceae</taxon>
        <taxon>Bordetella</taxon>
    </lineage>
</organism>
<dbReference type="EMBL" id="CP016171">
    <property type="protein sequence ID" value="ANN71493.1"/>
    <property type="molecule type" value="Genomic_DNA"/>
</dbReference>
<name>A0A193FVW7_9BORD</name>
<dbReference type="AlphaFoldDB" id="A0A193FVW7"/>
<dbReference type="Gene3D" id="3.90.920.10">
    <property type="entry name" value="DNA primase, PRIM domain"/>
    <property type="match status" value="1"/>
</dbReference>
<evidence type="ECO:0000313" key="3">
    <source>
        <dbReference type="EMBL" id="ANN71493.1"/>
    </source>
</evidence>
<dbReference type="PANTHER" id="PTHR42705">
    <property type="entry name" value="BIFUNCTIONAL NON-HOMOLOGOUS END JOINING PROTEIN LIGD"/>
    <property type="match status" value="1"/>
</dbReference>
<feature type="domain" description="DNA ligase D polymerase" evidence="2">
    <location>
        <begin position="60"/>
        <end position="307"/>
    </location>
</feature>
<reference evidence="3 4" key="1">
    <citation type="submission" date="2016-06" db="EMBL/GenBank/DDBJ databases">
        <title>Complete genome sequences of Bordetella bronchialis and Bordetella flabilis.</title>
        <authorList>
            <person name="LiPuma J.J."/>
            <person name="Spilker T."/>
        </authorList>
    </citation>
    <scope>NUCLEOTIDE SEQUENCE [LARGE SCALE GENOMIC DNA]</scope>
    <source>
        <strain evidence="3 4">AU17976</strain>
    </source>
</reference>
<dbReference type="RefSeq" id="WP_066668998.1">
    <property type="nucleotide sequence ID" value="NZ_CP016171.1"/>
</dbReference>
<protein>
    <recommendedName>
        <fullName evidence="2">DNA ligase D polymerase domain-containing protein</fullName>
    </recommendedName>
</protein>